<proteinExistence type="predicted"/>
<name>A0A1I4NBI2_9GAMM</name>
<protein>
    <submittedName>
        <fullName evidence="1">2'-5' RNA ligase superfamily protein</fullName>
    </submittedName>
</protein>
<reference evidence="2" key="1">
    <citation type="submission" date="2016-10" db="EMBL/GenBank/DDBJ databases">
        <authorList>
            <person name="Varghese N."/>
            <person name="Submissions S."/>
        </authorList>
    </citation>
    <scope>NUCLEOTIDE SEQUENCE [LARGE SCALE GENOMIC DNA]</scope>
    <source>
        <strain evidence="2">DSM 24213</strain>
    </source>
</reference>
<dbReference type="SUPFAM" id="SSF55144">
    <property type="entry name" value="LigT-like"/>
    <property type="match status" value="1"/>
</dbReference>
<dbReference type="RefSeq" id="WP_093471499.1">
    <property type="nucleotide sequence ID" value="NZ_FOUI01000001.1"/>
</dbReference>
<dbReference type="GO" id="GO:0016874">
    <property type="term" value="F:ligase activity"/>
    <property type="evidence" value="ECO:0007669"/>
    <property type="project" value="UniProtKB-KW"/>
</dbReference>
<gene>
    <name evidence="1" type="ORF">SAMN05216217_101200</name>
</gene>
<keyword evidence="1" id="KW-0436">Ligase</keyword>
<evidence type="ECO:0000313" key="1">
    <source>
        <dbReference type="EMBL" id="SFM12922.1"/>
    </source>
</evidence>
<dbReference type="AlphaFoldDB" id="A0A1I4NBI2"/>
<dbReference type="EMBL" id="FOUI01000001">
    <property type="protein sequence ID" value="SFM12922.1"/>
    <property type="molecule type" value="Genomic_DNA"/>
</dbReference>
<dbReference type="OrthoDB" id="5540889at2"/>
<dbReference type="Gene3D" id="3.90.1140.10">
    <property type="entry name" value="Cyclic phosphodiesterase"/>
    <property type="match status" value="1"/>
</dbReference>
<dbReference type="Pfam" id="PF13563">
    <property type="entry name" value="2_5_RNA_ligase2"/>
    <property type="match status" value="1"/>
</dbReference>
<dbReference type="Proteomes" id="UP000243629">
    <property type="component" value="Unassembled WGS sequence"/>
</dbReference>
<keyword evidence="2" id="KW-1185">Reference proteome</keyword>
<sequence>MPEYRQSDAFLHTLPAPLQDYPQWHRGRTRYALWMLPVDCPLLLRHLQLLQRELADLLHPTRRQPHVTLFVCGFEQSQRRFDDDFTPAQRNAQRAALSQMLDAPACLQLGEPDSFASAAFLSLQDPQGWLPRWRAALSRHADEVRQSTYVPHLTLGLYRRRISREQLCERLAALPAAPHSRLPVSRLVYARYAARDLFGPLHTRLSLPLPVDDL</sequence>
<organism evidence="1 2">
    <name type="scientific">Halopseudomonas yangmingensis</name>
    <dbReference type="NCBI Taxonomy" id="1720063"/>
    <lineage>
        <taxon>Bacteria</taxon>
        <taxon>Pseudomonadati</taxon>
        <taxon>Pseudomonadota</taxon>
        <taxon>Gammaproteobacteria</taxon>
        <taxon>Pseudomonadales</taxon>
        <taxon>Pseudomonadaceae</taxon>
        <taxon>Halopseudomonas</taxon>
    </lineage>
</organism>
<dbReference type="InterPro" id="IPR009097">
    <property type="entry name" value="Cyclic_Pdiesterase"/>
</dbReference>
<evidence type="ECO:0000313" key="2">
    <source>
        <dbReference type="Proteomes" id="UP000243629"/>
    </source>
</evidence>
<accession>A0A1I4NBI2</accession>